<reference evidence="2" key="1">
    <citation type="submission" date="2016-10" db="EMBL/GenBank/DDBJ databases">
        <authorList>
            <person name="Varghese N."/>
            <person name="Submissions S."/>
        </authorList>
    </citation>
    <scope>NUCLEOTIDE SEQUENCE [LARGE SCALE GENOMIC DNA]</scope>
    <source>
        <strain evidence="2">DSM 28881</strain>
    </source>
</reference>
<dbReference type="PANTHER" id="PTHR36436:SF6">
    <property type="entry name" value="SLL5081 PROTEIN"/>
    <property type="match status" value="1"/>
</dbReference>
<dbReference type="Gene3D" id="2.30.320.10">
    <property type="entry name" value="YwqG-like"/>
    <property type="match status" value="1"/>
</dbReference>
<sequence>MSIFPFKKKIKSKIESELRKLPWDVDSEKIIQLLEPTIGIKAKKTSSKIGIGKSKFGGFPDLLKEVEWPNLNGFPFAFLGQINLSEIKFDKFNSLPENGLLLFFFSTNQDDYQYENLKDMHRVIFIVNLSNLEQRNYPEKYSDLAKFNECEIEYFEQFSLPSYQNYKILDLNFTDEDDNLLFEASEIINELTSVGEDIGHQILGNAQAVQGDVNYPWALQSIGHKLKTLSELNITDQNRVLENQKNIRLLLQIDMSDNTPNFSGFGASGGIYFGIAEKDLANGNFENTYFELQNS</sequence>
<gene>
    <name evidence="1" type="ORF">SAMN05443431_1311</name>
</gene>
<dbReference type="STRING" id="1144750.SAMN05443431_1311"/>
<dbReference type="AlphaFoldDB" id="A0A1I3TDS6"/>
<proteinExistence type="predicted"/>
<dbReference type="Proteomes" id="UP000199559">
    <property type="component" value="Unassembled WGS sequence"/>
</dbReference>
<organism evidence="1 2">
    <name type="scientific">Olleya namhaensis</name>
    <dbReference type="NCBI Taxonomy" id="1144750"/>
    <lineage>
        <taxon>Bacteria</taxon>
        <taxon>Pseudomonadati</taxon>
        <taxon>Bacteroidota</taxon>
        <taxon>Flavobacteriia</taxon>
        <taxon>Flavobacteriales</taxon>
        <taxon>Flavobacteriaceae</taxon>
    </lineage>
</organism>
<evidence type="ECO:0000313" key="1">
    <source>
        <dbReference type="EMBL" id="SFJ69294.1"/>
    </source>
</evidence>
<dbReference type="SUPFAM" id="SSF103032">
    <property type="entry name" value="Hypothetical protein YwqG"/>
    <property type="match status" value="1"/>
</dbReference>
<protein>
    <submittedName>
        <fullName evidence="1">Uncharacterized protein YwqG</fullName>
    </submittedName>
</protein>
<dbReference type="RefSeq" id="WP_090842503.1">
    <property type="nucleotide sequence ID" value="NZ_FORM01000031.1"/>
</dbReference>
<keyword evidence="2" id="KW-1185">Reference proteome</keyword>
<dbReference type="InterPro" id="IPR035948">
    <property type="entry name" value="YwqG-like_sf"/>
</dbReference>
<dbReference type="PANTHER" id="PTHR36436">
    <property type="entry name" value="SLL5081 PROTEIN"/>
    <property type="match status" value="1"/>
</dbReference>
<name>A0A1I3TDS6_9FLAO</name>
<dbReference type="Pfam" id="PF09234">
    <property type="entry name" value="DUF1963"/>
    <property type="match status" value="1"/>
</dbReference>
<dbReference type="InterPro" id="IPR015315">
    <property type="entry name" value="DUF1963"/>
</dbReference>
<dbReference type="EMBL" id="FORM01000031">
    <property type="protein sequence ID" value="SFJ69294.1"/>
    <property type="molecule type" value="Genomic_DNA"/>
</dbReference>
<evidence type="ECO:0000313" key="2">
    <source>
        <dbReference type="Proteomes" id="UP000199559"/>
    </source>
</evidence>
<accession>A0A1I3TDS6</accession>